<comment type="caution">
    <text evidence="2">The sequence shown here is derived from an EMBL/GenBank/DDBJ whole genome shotgun (WGS) entry which is preliminary data.</text>
</comment>
<feature type="domain" description="HTH LytTR-type" evidence="1">
    <location>
        <begin position="6"/>
        <end position="104"/>
    </location>
</feature>
<organism evidence="2 3">
    <name type="scientific">Flavihumibacter solisilvae</name>
    <dbReference type="NCBI Taxonomy" id="1349421"/>
    <lineage>
        <taxon>Bacteria</taxon>
        <taxon>Pseudomonadati</taxon>
        <taxon>Bacteroidota</taxon>
        <taxon>Chitinophagia</taxon>
        <taxon>Chitinophagales</taxon>
        <taxon>Chitinophagaceae</taxon>
        <taxon>Flavihumibacter</taxon>
    </lineage>
</organism>
<name>A0A0C1IBE7_9BACT</name>
<proteinExistence type="predicted"/>
<dbReference type="Proteomes" id="UP000031408">
    <property type="component" value="Unassembled WGS sequence"/>
</dbReference>
<dbReference type="STRING" id="1349421.OI18_22360"/>
<dbReference type="Gene3D" id="2.40.50.1020">
    <property type="entry name" value="LytTr DNA-binding domain"/>
    <property type="match status" value="1"/>
</dbReference>
<dbReference type="GO" id="GO:0003677">
    <property type="term" value="F:DNA binding"/>
    <property type="evidence" value="ECO:0007669"/>
    <property type="project" value="InterPro"/>
</dbReference>
<evidence type="ECO:0000313" key="2">
    <source>
        <dbReference type="EMBL" id="KIC91315.1"/>
    </source>
</evidence>
<protein>
    <recommendedName>
        <fullName evidence="1">HTH LytTR-type domain-containing protein</fullName>
    </recommendedName>
</protein>
<dbReference type="RefSeq" id="WP_039144256.1">
    <property type="nucleotide sequence ID" value="NZ_JSVC01000040.1"/>
</dbReference>
<dbReference type="OrthoDB" id="679591at2"/>
<evidence type="ECO:0000259" key="1">
    <source>
        <dbReference type="PROSITE" id="PS50930"/>
    </source>
</evidence>
<dbReference type="SMART" id="SM00850">
    <property type="entry name" value="LytTR"/>
    <property type="match status" value="1"/>
</dbReference>
<dbReference type="Pfam" id="PF04397">
    <property type="entry name" value="LytTR"/>
    <property type="match status" value="1"/>
</dbReference>
<reference evidence="2 3" key="1">
    <citation type="submission" date="2014-11" db="EMBL/GenBank/DDBJ databases">
        <title>Genome sequence of Flavihumibacter solisilvae 3-3.</title>
        <authorList>
            <person name="Zhou G."/>
            <person name="Li M."/>
            <person name="Wang G."/>
        </authorList>
    </citation>
    <scope>NUCLEOTIDE SEQUENCE [LARGE SCALE GENOMIC DNA]</scope>
    <source>
        <strain evidence="2 3">3-3</strain>
    </source>
</reference>
<gene>
    <name evidence="2" type="ORF">OI18_22360</name>
</gene>
<dbReference type="AlphaFoldDB" id="A0A0C1IBE7"/>
<dbReference type="PROSITE" id="PS50930">
    <property type="entry name" value="HTH_LYTTR"/>
    <property type="match status" value="1"/>
</dbReference>
<dbReference type="InterPro" id="IPR007492">
    <property type="entry name" value="LytTR_DNA-bd_dom"/>
</dbReference>
<evidence type="ECO:0000313" key="3">
    <source>
        <dbReference type="Proteomes" id="UP000031408"/>
    </source>
</evidence>
<dbReference type="EMBL" id="JSVC01000040">
    <property type="protein sequence ID" value="KIC91315.1"/>
    <property type="molecule type" value="Genomic_DNA"/>
</dbReference>
<sequence>MTDNYIIIKDGRYVHRVACESILYVSANRHSCDVHTSTIMYSVRCSFMDLLNGPSRRYLTQVHRSFAVNMQMVTAYSRDELFIHIHRIPVGRAYYKEVRGLFVNTT</sequence>
<accession>A0A0C1IBE7</accession>
<keyword evidence="3" id="KW-1185">Reference proteome</keyword>